<accession>A0ABV2WNV5</accession>
<dbReference type="SUPFAM" id="SSF53901">
    <property type="entry name" value="Thiolase-like"/>
    <property type="match status" value="2"/>
</dbReference>
<dbReference type="InterPro" id="IPR055140">
    <property type="entry name" value="Thiolase_C_2"/>
</dbReference>
<evidence type="ECO:0000313" key="4">
    <source>
        <dbReference type="Proteomes" id="UP001550628"/>
    </source>
</evidence>
<dbReference type="InterPro" id="IPR002155">
    <property type="entry name" value="Thiolase"/>
</dbReference>
<sequence length="383" mass="39349">MTDQVSIIGSGLSRFGRRPGVSGRQMAVEAITAAVADAGLAWPDIQVAFGGSDGSGLADTLVAELGFTGIPFTNVKNGCATGGSALFSAVNAVRSGAAEIALAVGFDKHPRGAFDPDPADWGLPEGYGAAGLMVTTQFFGAKIGRYMREHDISAATLAKVAEKAYRNGSRNPNAWRREPIPAAQIAAADMVNDPLTKFMFCSPGEGGAAVVVASEAAVRRLGGRPVRLRAISHRTRRFGSFEVFSPAVQGTGEPTSVSTDAATAAFEQAGIGPGEIDVAQLQDTESGAEIMHMAECGFCEHGAQEGLIAAGATEIDGRLPINTDGGCIANGEPIGASGLRQVHEIVTQLRGEAGERQVPGGPRLGFTHVYGAPGISACTVLSV</sequence>
<feature type="domain" description="Thiolase N-terminal" evidence="1">
    <location>
        <begin position="15"/>
        <end position="181"/>
    </location>
</feature>
<comment type="caution">
    <text evidence="3">The sequence shown here is derived from an EMBL/GenBank/DDBJ whole genome shotgun (WGS) entry which is preliminary data.</text>
</comment>
<dbReference type="Proteomes" id="UP001550628">
    <property type="component" value="Unassembled WGS sequence"/>
</dbReference>
<dbReference type="EMBL" id="JBEYBF010000006">
    <property type="protein sequence ID" value="MEU1952541.1"/>
    <property type="molecule type" value="Genomic_DNA"/>
</dbReference>
<proteinExistence type="predicted"/>
<reference evidence="3 4" key="1">
    <citation type="submission" date="2024-06" db="EMBL/GenBank/DDBJ databases">
        <title>The Natural Products Discovery Center: Release of the First 8490 Sequenced Strains for Exploring Actinobacteria Biosynthetic Diversity.</title>
        <authorList>
            <person name="Kalkreuter E."/>
            <person name="Kautsar S.A."/>
            <person name="Yang D."/>
            <person name="Bader C.D."/>
            <person name="Teijaro C.N."/>
            <person name="Fluegel L."/>
            <person name="Davis C.M."/>
            <person name="Simpson J.R."/>
            <person name="Lauterbach L."/>
            <person name="Steele A.D."/>
            <person name="Gui C."/>
            <person name="Meng S."/>
            <person name="Li G."/>
            <person name="Viehrig K."/>
            <person name="Ye F."/>
            <person name="Su P."/>
            <person name="Kiefer A.F."/>
            <person name="Nichols A."/>
            <person name="Cepeda A.J."/>
            <person name="Yan W."/>
            <person name="Fan B."/>
            <person name="Jiang Y."/>
            <person name="Adhikari A."/>
            <person name="Zheng C.-J."/>
            <person name="Schuster L."/>
            <person name="Cowan T.M."/>
            <person name="Smanski M.J."/>
            <person name="Chevrette M.G."/>
            <person name="De Carvalho L.P.S."/>
            <person name="Shen B."/>
        </authorList>
    </citation>
    <scope>NUCLEOTIDE SEQUENCE [LARGE SCALE GENOMIC DNA]</scope>
    <source>
        <strain evidence="3 4">NPDC019708</strain>
    </source>
</reference>
<dbReference type="PIRSF" id="PIRSF000429">
    <property type="entry name" value="Ac-CoA_Ac_transf"/>
    <property type="match status" value="1"/>
</dbReference>
<keyword evidence="4" id="KW-1185">Reference proteome</keyword>
<dbReference type="Gene3D" id="3.40.47.10">
    <property type="match status" value="1"/>
</dbReference>
<dbReference type="Pfam" id="PF22691">
    <property type="entry name" value="Thiolase_C_1"/>
    <property type="match status" value="1"/>
</dbReference>
<evidence type="ECO:0000259" key="2">
    <source>
        <dbReference type="Pfam" id="PF22691"/>
    </source>
</evidence>
<dbReference type="RefSeq" id="WP_356955702.1">
    <property type="nucleotide sequence ID" value="NZ_JBEYBD010000004.1"/>
</dbReference>
<organism evidence="3 4">
    <name type="scientific">Nocardia rhamnosiphila</name>
    <dbReference type="NCBI Taxonomy" id="426716"/>
    <lineage>
        <taxon>Bacteria</taxon>
        <taxon>Bacillati</taxon>
        <taxon>Actinomycetota</taxon>
        <taxon>Actinomycetes</taxon>
        <taxon>Mycobacteriales</taxon>
        <taxon>Nocardiaceae</taxon>
        <taxon>Nocardia</taxon>
    </lineage>
</organism>
<dbReference type="PANTHER" id="PTHR42870">
    <property type="entry name" value="ACETYL-COA C-ACETYLTRANSFERASE"/>
    <property type="match status" value="1"/>
</dbReference>
<name>A0ABV2WNV5_9NOCA</name>
<protein>
    <submittedName>
        <fullName evidence="3">Thiolase family protein</fullName>
    </submittedName>
</protein>
<gene>
    <name evidence="3" type="ORF">ABZ510_11820</name>
</gene>
<evidence type="ECO:0000313" key="3">
    <source>
        <dbReference type="EMBL" id="MEU1952541.1"/>
    </source>
</evidence>
<dbReference type="PANTHER" id="PTHR42870:SF1">
    <property type="entry name" value="NON-SPECIFIC LIPID-TRANSFER PROTEIN-LIKE 2"/>
    <property type="match status" value="1"/>
</dbReference>
<dbReference type="InterPro" id="IPR020616">
    <property type="entry name" value="Thiolase_N"/>
</dbReference>
<feature type="domain" description="Thiolase C-terminal" evidence="2">
    <location>
        <begin position="258"/>
        <end position="380"/>
    </location>
</feature>
<dbReference type="InterPro" id="IPR016039">
    <property type="entry name" value="Thiolase-like"/>
</dbReference>
<dbReference type="CDD" id="cd00829">
    <property type="entry name" value="SCP-x_thiolase"/>
    <property type="match status" value="1"/>
</dbReference>
<evidence type="ECO:0000259" key="1">
    <source>
        <dbReference type="Pfam" id="PF00108"/>
    </source>
</evidence>
<dbReference type="Pfam" id="PF00108">
    <property type="entry name" value="Thiolase_N"/>
    <property type="match status" value="1"/>
</dbReference>